<reference evidence="9 10" key="2">
    <citation type="submission" date="2017-09" db="EMBL/GenBank/DDBJ databases">
        <title>Bacillus patelloidae sp. nov., isolated from the intestinal tract of a marine limpet.</title>
        <authorList>
            <person name="Liu R."/>
            <person name="Dong C."/>
            <person name="Shao Z."/>
        </authorList>
    </citation>
    <scope>NUCLEOTIDE SEQUENCE [LARGE SCALE GENOMIC DNA]</scope>
    <source>
        <strain evidence="9 10">SA5d-4</strain>
    </source>
</reference>
<evidence type="ECO:0000256" key="7">
    <source>
        <dbReference type="RuleBase" id="RU363032"/>
    </source>
</evidence>
<name>A0A263BXL7_9BACI</name>
<sequence length="318" mass="34990">MTRYVLGRIGFMVVTLFIIATLTFFLMQTLPGSPFNNEDKLSDTQKERLYAKYGLDQPVPVQYVKYLGAMLKGDFGESYQSDGRPVTRMITERIGPSAYIGGQAMLFGTFLGLILGIMSALRHNTFADYGVMIFAVVGTSIPSFVFAAMLQLYFGVYLEILPVALWNSDASIFQWEYLKYTILPSLALAVGVIAGIARFMRTEMLEVLGQDYIVTAHAKGLSKGTVIVKHSIRNALIPIITIAGPTTLAIMTGSLVIEKIFAVPGLGRLFVDSIVTNDYTVIMGLTMFYSALFILVILIVDLLYGVIDPRIRIAGGKN</sequence>
<feature type="transmembrane region" description="Helical" evidence="7">
    <location>
        <begin position="133"/>
        <end position="157"/>
    </location>
</feature>
<evidence type="ECO:0000313" key="9">
    <source>
        <dbReference type="EMBL" id="OZM58328.1"/>
    </source>
</evidence>
<comment type="caution">
    <text evidence="9">The sequence shown here is derived from an EMBL/GenBank/DDBJ whole genome shotgun (WGS) entry which is preliminary data.</text>
</comment>
<keyword evidence="4 7" id="KW-0812">Transmembrane</keyword>
<dbReference type="GO" id="GO:0055085">
    <property type="term" value="P:transmembrane transport"/>
    <property type="evidence" value="ECO:0007669"/>
    <property type="project" value="InterPro"/>
</dbReference>
<evidence type="ECO:0000256" key="5">
    <source>
        <dbReference type="ARBA" id="ARBA00022989"/>
    </source>
</evidence>
<feature type="transmembrane region" description="Helical" evidence="7">
    <location>
        <begin position="281"/>
        <end position="307"/>
    </location>
</feature>
<dbReference type="Pfam" id="PF19300">
    <property type="entry name" value="BPD_transp_1_N"/>
    <property type="match status" value="1"/>
</dbReference>
<dbReference type="Pfam" id="PF00528">
    <property type="entry name" value="BPD_transp_1"/>
    <property type="match status" value="1"/>
</dbReference>
<protein>
    <submittedName>
        <fullName evidence="9">Peptide ABC transporter permease</fullName>
    </submittedName>
</protein>
<keyword evidence="5 7" id="KW-1133">Transmembrane helix</keyword>
<evidence type="ECO:0000256" key="6">
    <source>
        <dbReference type="ARBA" id="ARBA00023136"/>
    </source>
</evidence>
<organism evidence="9 10">
    <name type="scientific">Lottiidibacillus patelloidae</name>
    <dbReference type="NCBI Taxonomy" id="2670334"/>
    <lineage>
        <taxon>Bacteria</taxon>
        <taxon>Bacillati</taxon>
        <taxon>Bacillota</taxon>
        <taxon>Bacilli</taxon>
        <taxon>Bacillales</taxon>
        <taxon>Bacillaceae</taxon>
        <taxon>Lottiidibacillus</taxon>
    </lineage>
</organism>
<dbReference type="GO" id="GO:0005886">
    <property type="term" value="C:plasma membrane"/>
    <property type="evidence" value="ECO:0007669"/>
    <property type="project" value="UniProtKB-SubCell"/>
</dbReference>
<dbReference type="Proteomes" id="UP000217083">
    <property type="component" value="Unassembled WGS sequence"/>
</dbReference>
<evidence type="ECO:0000256" key="2">
    <source>
        <dbReference type="ARBA" id="ARBA00022448"/>
    </source>
</evidence>
<dbReference type="SUPFAM" id="SSF161098">
    <property type="entry name" value="MetI-like"/>
    <property type="match status" value="1"/>
</dbReference>
<feature type="domain" description="ABC transmembrane type-1" evidence="8">
    <location>
        <begin position="94"/>
        <end position="304"/>
    </location>
</feature>
<dbReference type="PROSITE" id="PS50928">
    <property type="entry name" value="ABC_TM1"/>
    <property type="match status" value="1"/>
</dbReference>
<keyword evidence="10" id="KW-1185">Reference proteome</keyword>
<dbReference type="AlphaFoldDB" id="A0A263BXL7"/>
<keyword evidence="2 7" id="KW-0813">Transport</keyword>
<dbReference type="PANTHER" id="PTHR43163:SF6">
    <property type="entry name" value="DIPEPTIDE TRANSPORT SYSTEM PERMEASE PROTEIN DPPB-RELATED"/>
    <property type="match status" value="1"/>
</dbReference>
<dbReference type="InterPro" id="IPR035906">
    <property type="entry name" value="MetI-like_sf"/>
</dbReference>
<dbReference type="InterPro" id="IPR000515">
    <property type="entry name" value="MetI-like"/>
</dbReference>
<feature type="transmembrane region" description="Helical" evidence="7">
    <location>
        <begin position="235"/>
        <end position="261"/>
    </location>
</feature>
<feature type="transmembrane region" description="Helical" evidence="7">
    <location>
        <begin position="98"/>
        <end position="121"/>
    </location>
</feature>
<evidence type="ECO:0000259" key="8">
    <source>
        <dbReference type="PROSITE" id="PS50928"/>
    </source>
</evidence>
<keyword evidence="6 7" id="KW-0472">Membrane</keyword>
<accession>A0A263BXL7</accession>
<evidence type="ECO:0000256" key="1">
    <source>
        <dbReference type="ARBA" id="ARBA00004651"/>
    </source>
</evidence>
<dbReference type="Gene3D" id="1.10.3720.10">
    <property type="entry name" value="MetI-like"/>
    <property type="match status" value="1"/>
</dbReference>
<comment type="subcellular location">
    <subcellularLocation>
        <location evidence="1 7">Cell membrane</location>
        <topology evidence="1 7">Multi-pass membrane protein</topology>
    </subcellularLocation>
</comment>
<reference evidence="10" key="1">
    <citation type="submission" date="2017-08" db="EMBL/GenBank/DDBJ databases">
        <authorList>
            <person name="Huang Z."/>
        </authorList>
    </citation>
    <scope>NUCLEOTIDE SEQUENCE [LARGE SCALE GENOMIC DNA]</scope>
    <source>
        <strain evidence="10">SA5d-4</strain>
    </source>
</reference>
<dbReference type="EMBL" id="NPIA01000001">
    <property type="protein sequence ID" value="OZM58328.1"/>
    <property type="molecule type" value="Genomic_DNA"/>
</dbReference>
<feature type="transmembrane region" description="Helical" evidence="7">
    <location>
        <begin position="9"/>
        <end position="27"/>
    </location>
</feature>
<dbReference type="CDD" id="cd06261">
    <property type="entry name" value="TM_PBP2"/>
    <property type="match status" value="1"/>
</dbReference>
<feature type="transmembrane region" description="Helical" evidence="7">
    <location>
        <begin position="177"/>
        <end position="197"/>
    </location>
</feature>
<comment type="similarity">
    <text evidence="7">Belongs to the binding-protein-dependent transport system permease family.</text>
</comment>
<proteinExistence type="inferred from homology"/>
<dbReference type="RefSeq" id="WP_094921031.1">
    <property type="nucleotide sequence ID" value="NZ_NPIA01000001.1"/>
</dbReference>
<evidence type="ECO:0000256" key="4">
    <source>
        <dbReference type="ARBA" id="ARBA00022692"/>
    </source>
</evidence>
<dbReference type="InterPro" id="IPR045621">
    <property type="entry name" value="BPD_transp_1_N"/>
</dbReference>
<evidence type="ECO:0000256" key="3">
    <source>
        <dbReference type="ARBA" id="ARBA00022475"/>
    </source>
</evidence>
<evidence type="ECO:0000313" key="10">
    <source>
        <dbReference type="Proteomes" id="UP000217083"/>
    </source>
</evidence>
<keyword evidence="3" id="KW-1003">Cell membrane</keyword>
<dbReference type="PANTHER" id="PTHR43163">
    <property type="entry name" value="DIPEPTIDE TRANSPORT SYSTEM PERMEASE PROTEIN DPPB-RELATED"/>
    <property type="match status" value="1"/>
</dbReference>
<gene>
    <name evidence="9" type="ORF">CIB95_01795</name>
</gene>